<evidence type="ECO:0000313" key="3">
    <source>
        <dbReference type="Proteomes" id="UP000294927"/>
    </source>
</evidence>
<comment type="caution">
    <text evidence="2">The sequence shown here is derived from an EMBL/GenBank/DDBJ whole genome shotgun (WGS) entry which is preliminary data.</text>
</comment>
<protein>
    <recommendedName>
        <fullName evidence="4">MalT-like TPR region domain-containing protein</fullName>
    </recommendedName>
</protein>
<name>A0A4R7V1J8_9PSEU</name>
<proteinExistence type="predicted"/>
<evidence type="ECO:0008006" key="4">
    <source>
        <dbReference type="Google" id="ProtNLM"/>
    </source>
</evidence>
<evidence type="ECO:0000313" key="2">
    <source>
        <dbReference type="EMBL" id="TDV43139.1"/>
    </source>
</evidence>
<feature type="region of interest" description="Disordered" evidence="1">
    <location>
        <begin position="1"/>
        <end position="20"/>
    </location>
</feature>
<organism evidence="2 3">
    <name type="scientific">Actinophytocola oryzae</name>
    <dbReference type="NCBI Taxonomy" id="502181"/>
    <lineage>
        <taxon>Bacteria</taxon>
        <taxon>Bacillati</taxon>
        <taxon>Actinomycetota</taxon>
        <taxon>Actinomycetes</taxon>
        <taxon>Pseudonocardiales</taxon>
        <taxon>Pseudonocardiaceae</taxon>
    </lineage>
</organism>
<dbReference type="Proteomes" id="UP000294927">
    <property type="component" value="Unassembled WGS sequence"/>
</dbReference>
<feature type="compositionally biased region" description="Basic and acidic residues" evidence="1">
    <location>
        <begin position="1"/>
        <end position="13"/>
    </location>
</feature>
<dbReference type="AlphaFoldDB" id="A0A4R7V1J8"/>
<keyword evidence="3" id="KW-1185">Reference proteome</keyword>
<reference evidence="2 3" key="1">
    <citation type="submission" date="2019-03" db="EMBL/GenBank/DDBJ databases">
        <title>Genomic Encyclopedia of Archaeal and Bacterial Type Strains, Phase II (KMG-II): from individual species to whole genera.</title>
        <authorList>
            <person name="Goeker M."/>
        </authorList>
    </citation>
    <scope>NUCLEOTIDE SEQUENCE [LARGE SCALE GENOMIC DNA]</scope>
    <source>
        <strain evidence="2 3">DSM 45499</strain>
    </source>
</reference>
<dbReference type="EMBL" id="SOCP01000016">
    <property type="protein sequence ID" value="TDV43139.1"/>
    <property type="molecule type" value="Genomic_DNA"/>
</dbReference>
<sequence length="651" mass="69417">MVRVDAEGGDRPGARTVAIGPVGVGPVGSRNRETGSLLARGAEALFGDGDLATSRELFEAAYAEAERTGDINGIAVATLGLGGLWVHEHRTLAGGGQLRARLRHALSLVEPASSLALQLRVRLAAETDYRAGDHQAIFASLEEARRSVDPVVRAEALSVAHHCVLGPDHGARRAALAAELTEESFRTGRRSDLLMGQLWQTVDLFLGADPQARRRLAELRDMLAQRDNLAVAFVVGAIEVMLAIRAGRFAEAEEMAGRCAERGAAAGDVDWTGWYGGQLFAIRWYQGRLGELVPMLSELVHSPTLSVVDNSYFAAFAVAAAQAGDRLTASATLATLCQGGLDALPRSSTWLVTMSGIAEAAFLLGDADVAADVYDLLLPFAHLPAMASLGIACFGSVHNSLGISAMITGDLDRAVDHLRAAVRANLALAHWPAVAMSRRRYARALALAGRSSEAARERAGAEEEARALGVTVHEPAATPSGRPLVCVRTGDSWRLEWDERVALVPSSVGMRHLAVLLANPGTEVAAVDLVSGTDAASARMSGQPVLDETAMAEYRERLGRLNADIAEHEARDDEEGAKRCRVEREWVLTELTGATGLAGRARRFPDEAERARISVGKAIRRVLVRVAQADPALGGHLRDTVRMGMFCSYEP</sequence>
<accession>A0A4R7V1J8</accession>
<gene>
    <name evidence="2" type="ORF">CLV71_11673</name>
</gene>
<evidence type="ECO:0000256" key="1">
    <source>
        <dbReference type="SAM" id="MobiDB-lite"/>
    </source>
</evidence>